<dbReference type="Proteomes" id="UP000828390">
    <property type="component" value="Unassembled WGS sequence"/>
</dbReference>
<proteinExistence type="predicted"/>
<reference evidence="1" key="1">
    <citation type="journal article" date="2019" name="bioRxiv">
        <title>The Genome of the Zebra Mussel, Dreissena polymorpha: A Resource for Invasive Species Research.</title>
        <authorList>
            <person name="McCartney M.A."/>
            <person name="Auch B."/>
            <person name="Kono T."/>
            <person name="Mallez S."/>
            <person name="Zhang Y."/>
            <person name="Obille A."/>
            <person name="Becker A."/>
            <person name="Abrahante J.E."/>
            <person name="Garbe J."/>
            <person name="Badalamenti J.P."/>
            <person name="Herman A."/>
            <person name="Mangelson H."/>
            <person name="Liachko I."/>
            <person name="Sullivan S."/>
            <person name="Sone E.D."/>
            <person name="Koren S."/>
            <person name="Silverstein K.A.T."/>
            <person name="Beckman K.B."/>
            <person name="Gohl D.M."/>
        </authorList>
    </citation>
    <scope>NUCLEOTIDE SEQUENCE</scope>
    <source>
        <strain evidence="1">Duluth1</strain>
        <tissue evidence="1">Whole animal</tissue>
    </source>
</reference>
<organism evidence="1 2">
    <name type="scientific">Dreissena polymorpha</name>
    <name type="common">Zebra mussel</name>
    <name type="synonym">Mytilus polymorpha</name>
    <dbReference type="NCBI Taxonomy" id="45954"/>
    <lineage>
        <taxon>Eukaryota</taxon>
        <taxon>Metazoa</taxon>
        <taxon>Spiralia</taxon>
        <taxon>Lophotrochozoa</taxon>
        <taxon>Mollusca</taxon>
        <taxon>Bivalvia</taxon>
        <taxon>Autobranchia</taxon>
        <taxon>Heteroconchia</taxon>
        <taxon>Euheterodonta</taxon>
        <taxon>Imparidentia</taxon>
        <taxon>Neoheterodontei</taxon>
        <taxon>Myida</taxon>
        <taxon>Dreissenoidea</taxon>
        <taxon>Dreissenidae</taxon>
        <taxon>Dreissena</taxon>
    </lineage>
</organism>
<keyword evidence="2" id="KW-1185">Reference proteome</keyword>
<name>A0A9D4DLE9_DREPO</name>
<accession>A0A9D4DLE9</accession>
<evidence type="ECO:0000313" key="1">
    <source>
        <dbReference type="EMBL" id="KAH3750901.1"/>
    </source>
</evidence>
<comment type="caution">
    <text evidence="1">The sequence shown here is derived from an EMBL/GenBank/DDBJ whole genome shotgun (WGS) entry which is preliminary data.</text>
</comment>
<dbReference type="EMBL" id="JAIWYP010000010">
    <property type="protein sequence ID" value="KAH3750901.1"/>
    <property type="molecule type" value="Genomic_DNA"/>
</dbReference>
<reference evidence="1" key="2">
    <citation type="submission" date="2020-11" db="EMBL/GenBank/DDBJ databases">
        <authorList>
            <person name="McCartney M.A."/>
            <person name="Auch B."/>
            <person name="Kono T."/>
            <person name="Mallez S."/>
            <person name="Becker A."/>
            <person name="Gohl D.M."/>
            <person name="Silverstein K.A.T."/>
            <person name="Koren S."/>
            <person name="Bechman K.B."/>
            <person name="Herman A."/>
            <person name="Abrahante J.E."/>
            <person name="Garbe J."/>
        </authorList>
    </citation>
    <scope>NUCLEOTIDE SEQUENCE</scope>
    <source>
        <strain evidence="1">Duluth1</strain>
        <tissue evidence="1">Whole animal</tissue>
    </source>
</reference>
<protein>
    <submittedName>
        <fullName evidence="1">Uncharacterized protein</fullName>
    </submittedName>
</protein>
<sequence>MQVLYFPLTQSHIGVAGIVLASHRHIGHRDALVVRHEAQCREDDEASKEARPSVDDRHQEGVTARRSVYKMRPCLWRV</sequence>
<evidence type="ECO:0000313" key="2">
    <source>
        <dbReference type="Proteomes" id="UP000828390"/>
    </source>
</evidence>
<gene>
    <name evidence="1" type="ORF">DPMN_185439</name>
</gene>
<dbReference type="AlphaFoldDB" id="A0A9D4DLE9"/>